<dbReference type="EMBL" id="JBJUIK010000012">
    <property type="protein sequence ID" value="KAL3508337.1"/>
    <property type="molecule type" value="Genomic_DNA"/>
</dbReference>
<evidence type="ECO:0000259" key="3">
    <source>
        <dbReference type="PROSITE" id="PS50089"/>
    </source>
</evidence>
<feature type="transmembrane region" description="Helical" evidence="2">
    <location>
        <begin position="184"/>
        <end position="202"/>
    </location>
</feature>
<accession>A0ABD2YR70</accession>
<dbReference type="AlphaFoldDB" id="A0ABD2YR70"/>
<feature type="transmembrane region" description="Helical" evidence="2">
    <location>
        <begin position="93"/>
        <end position="114"/>
    </location>
</feature>
<dbReference type="GO" id="GO:0008270">
    <property type="term" value="F:zinc ion binding"/>
    <property type="evidence" value="ECO:0007669"/>
    <property type="project" value="UniProtKB-KW"/>
</dbReference>
<feature type="transmembrane region" description="Helical" evidence="2">
    <location>
        <begin position="126"/>
        <end position="144"/>
    </location>
</feature>
<dbReference type="Gene3D" id="3.30.40.10">
    <property type="entry name" value="Zinc/RING finger domain, C3HC4 (zinc finger)"/>
    <property type="match status" value="1"/>
</dbReference>
<dbReference type="SMART" id="SM00184">
    <property type="entry name" value="RING"/>
    <property type="match status" value="1"/>
</dbReference>
<dbReference type="PANTHER" id="PTHR46225">
    <property type="entry name" value="C3H4 TYPE ZINC FINGER PROTEIN"/>
    <property type="match status" value="1"/>
</dbReference>
<keyword evidence="2" id="KW-0812">Transmembrane</keyword>
<keyword evidence="1" id="KW-0863">Zinc-finger</keyword>
<evidence type="ECO:0000256" key="1">
    <source>
        <dbReference type="PROSITE-ProRule" id="PRU00175"/>
    </source>
</evidence>
<reference evidence="4 5" key="1">
    <citation type="submission" date="2024-11" db="EMBL/GenBank/DDBJ databases">
        <title>A near-complete genome assembly of Cinchona calisaya.</title>
        <authorList>
            <person name="Lian D.C."/>
            <person name="Zhao X.W."/>
            <person name="Wei L."/>
        </authorList>
    </citation>
    <scope>NUCLEOTIDE SEQUENCE [LARGE SCALE GENOMIC DNA]</scope>
    <source>
        <tissue evidence="4">Nenye</tissue>
    </source>
</reference>
<sequence length="344" mass="39744">MNTRYFFTPELVCNSGFAFAISSISPIGEDHRMAASASVRNRPSSRVPPSSFLIRMAMKISRSRWYSFLRRVFYYQNGPRSDLGSNPFNSGTWMVTELVVLAVQIAMVIYTLAISREERPVWPMRIWVSGYACGCILSLMQLCWRYRVFRLTQTQGEASNISDVEQQRSHDDSRNLQYMNKYRTFLELFFAIWFVMGNVWVFDSRFGSFRHAPKLHVLCISLLAWNAVSYSFPFILFVLLCCCVPLLSSLLGYNMNMGSIDRGASDEQLSKLPSWKYKEAGNNLELGNSGMNGENQECCICLAKYREKEEIRQLPCSHIFHLKCVDQWLRIISCCPLCKQEIER</sequence>
<gene>
    <name evidence="4" type="ORF">ACH5RR_027738</name>
</gene>
<dbReference type="PANTHER" id="PTHR46225:SF1">
    <property type="entry name" value="RING_U-BOX SUPERFAMILY PROTEIN"/>
    <property type="match status" value="1"/>
</dbReference>
<proteinExistence type="predicted"/>
<dbReference type="SUPFAM" id="SSF57850">
    <property type="entry name" value="RING/U-box"/>
    <property type="match status" value="1"/>
</dbReference>
<dbReference type="PROSITE" id="PS50089">
    <property type="entry name" value="ZF_RING_2"/>
    <property type="match status" value="1"/>
</dbReference>
<keyword evidence="1" id="KW-0862">Zinc</keyword>
<dbReference type="Pfam" id="PF13639">
    <property type="entry name" value="zf-RING_2"/>
    <property type="match status" value="1"/>
</dbReference>
<protein>
    <recommendedName>
        <fullName evidence="3">RING-type domain-containing protein</fullName>
    </recommendedName>
</protein>
<evidence type="ECO:0000313" key="4">
    <source>
        <dbReference type="EMBL" id="KAL3508337.1"/>
    </source>
</evidence>
<keyword evidence="1" id="KW-0479">Metal-binding</keyword>
<keyword evidence="5" id="KW-1185">Reference proteome</keyword>
<dbReference type="InterPro" id="IPR001841">
    <property type="entry name" value="Znf_RING"/>
</dbReference>
<keyword evidence="2" id="KW-0472">Membrane</keyword>
<feature type="domain" description="RING-type" evidence="3">
    <location>
        <begin position="298"/>
        <end position="339"/>
    </location>
</feature>
<dbReference type="InterPro" id="IPR013083">
    <property type="entry name" value="Znf_RING/FYVE/PHD"/>
</dbReference>
<organism evidence="4 5">
    <name type="scientific">Cinchona calisaya</name>
    <dbReference type="NCBI Taxonomy" id="153742"/>
    <lineage>
        <taxon>Eukaryota</taxon>
        <taxon>Viridiplantae</taxon>
        <taxon>Streptophyta</taxon>
        <taxon>Embryophyta</taxon>
        <taxon>Tracheophyta</taxon>
        <taxon>Spermatophyta</taxon>
        <taxon>Magnoliopsida</taxon>
        <taxon>eudicotyledons</taxon>
        <taxon>Gunneridae</taxon>
        <taxon>Pentapetalae</taxon>
        <taxon>asterids</taxon>
        <taxon>lamiids</taxon>
        <taxon>Gentianales</taxon>
        <taxon>Rubiaceae</taxon>
        <taxon>Cinchonoideae</taxon>
        <taxon>Cinchoneae</taxon>
        <taxon>Cinchona</taxon>
    </lineage>
</organism>
<feature type="transmembrane region" description="Helical" evidence="2">
    <location>
        <begin position="222"/>
        <end position="247"/>
    </location>
</feature>
<evidence type="ECO:0000256" key="2">
    <source>
        <dbReference type="SAM" id="Phobius"/>
    </source>
</evidence>
<comment type="caution">
    <text evidence="4">The sequence shown here is derived from an EMBL/GenBank/DDBJ whole genome shotgun (WGS) entry which is preliminary data.</text>
</comment>
<evidence type="ECO:0000313" key="5">
    <source>
        <dbReference type="Proteomes" id="UP001630127"/>
    </source>
</evidence>
<dbReference type="Proteomes" id="UP001630127">
    <property type="component" value="Unassembled WGS sequence"/>
</dbReference>
<keyword evidence="2" id="KW-1133">Transmembrane helix</keyword>
<name>A0ABD2YR70_9GENT</name>